<reference evidence="9 10" key="1">
    <citation type="submission" date="2018-04" db="EMBL/GenBank/DDBJ databases">
        <title>Pedobacter chongqingensis sp. nov., isolated from a rottenly hemp rope.</title>
        <authorList>
            <person name="Cai Y."/>
        </authorList>
    </citation>
    <scope>NUCLEOTIDE SEQUENCE [LARGE SCALE GENOMIC DNA]</scope>
    <source>
        <strain evidence="9 10">FJ4-8</strain>
    </source>
</reference>
<proteinExistence type="inferred from homology"/>
<evidence type="ECO:0000313" key="9">
    <source>
        <dbReference type="EMBL" id="PWG82752.1"/>
    </source>
</evidence>
<dbReference type="Gene3D" id="2.170.130.10">
    <property type="entry name" value="TonB-dependent receptor, plug domain"/>
    <property type="match status" value="1"/>
</dbReference>
<dbReference type="SUPFAM" id="SSF49464">
    <property type="entry name" value="Carboxypeptidase regulatory domain-like"/>
    <property type="match status" value="1"/>
</dbReference>
<dbReference type="OrthoDB" id="721000at2"/>
<evidence type="ECO:0000256" key="3">
    <source>
        <dbReference type="ARBA" id="ARBA00023004"/>
    </source>
</evidence>
<dbReference type="FunFam" id="2.170.130.10:FF:000003">
    <property type="entry name" value="SusC/RagA family TonB-linked outer membrane protein"/>
    <property type="match status" value="1"/>
</dbReference>
<dbReference type="SMART" id="SM00965">
    <property type="entry name" value="STN"/>
    <property type="match status" value="1"/>
</dbReference>
<evidence type="ECO:0000256" key="5">
    <source>
        <dbReference type="ARBA" id="ARBA00023237"/>
    </source>
</evidence>
<dbReference type="InterPro" id="IPR012910">
    <property type="entry name" value="Plug_dom"/>
</dbReference>
<feature type="non-terminal residue" evidence="9">
    <location>
        <position position="1139"/>
    </location>
</feature>
<accession>A0A2U2PN91</accession>
<comment type="similarity">
    <text evidence="6 7">Belongs to the TonB-dependent receptor family.</text>
</comment>
<dbReference type="PROSITE" id="PS52016">
    <property type="entry name" value="TONB_DEPENDENT_REC_3"/>
    <property type="match status" value="1"/>
</dbReference>
<dbReference type="Pfam" id="PF00593">
    <property type="entry name" value="TonB_dep_Rec_b-barrel"/>
    <property type="match status" value="1"/>
</dbReference>
<dbReference type="InterPro" id="IPR011662">
    <property type="entry name" value="Secretin/TonB_short_N"/>
</dbReference>
<organism evidence="9 10">
    <name type="scientific">Pararcticibacter amylolyticus</name>
    <dbReference type="NCBI Taxonomy" id="2173175"/>
    <lineage>
        <taxon>Bacteria</taxon>
        <taxon>Pseudomonadati</taxon>
        <taxon>Bacteroidota</taxon>
        <taxon>Sphingobacteriia</taxon>
        <taxon>Sphingobacteriales</taxon>
        <taxon>Sphingobacteriaceae</taxon>
        <taxon>Pararcticibacter</taxon>
    </lineage>
</organism>
<keyword evidence="1 6" id="KW-0813">Transport</keyword>
<evidence type="ECO:0000256" key="4">
    <source>
        <dbReference type="ARBA" id="ARBA00023136"/>
    </source>
</evidence>
<feature type="domain" description="Secretin/TonB short N-terminal" evidence="8">
    <location>
        <begin position="68"/>
        <end position="119"/>
    </location>
</feature>
<dbReference type="Pfam" id="PF07715">
    <property type="entry name" value="Plug"/>
    <property type="match status" value="1"/>
</dbReference>
<dbReference type="NCBIfam" id="TIGR04056">
    <property type="entry name" value="OMP_RagA_SusC"/>
    <property type="match status" value="1"/>
</dbReference>
<comment type="caution">
    <text evidence="9">The sequence shown here is derived from an EMBL/GenBank/DDBJ whole genome shotgun (WGS) entry which is preliminary data.</text>
</comment>
<gene>
    <name evidence="9" type="ORF">DDR33_00965</name>
</gene>
<protein>
    <submittedName>
        <fullName evidence="9">SusC/RagA family TonB-linked outer membrane protein</fullName>
    </submittedName>
</protein>
<dbReference type="InterPro" id="IPR000531">
    <property type="entry name" value="Beta-barrel_TonB"/>
</dbReference>
<keyword evidence="10" id="KW-1185">Reference proteome</keyword>
<dbReference type="AlphaFoldDB" id="A0A2U2PN91"/>
<dbReference type="InterPro" id="IPR023997">
    <property type="entry name" value="TonB-dep_OMP_SusC/RagA_CS"/>
</dbReference>
<evidence type="ECO:0000256" key="1">
    <source>
        <dbReference type="ARBA" id="ARBA00022448"/>
    </source>
</evidence>
<dbReference type="Proteomes" id="UP000245647">
    <property type="component" value="Unassembled WGS sequence"/>
</dbReference>
<keyword evidence="7" id="KW-0798">TonB box</keyword>
<dbReference type="GO" id="GO:0009279">
    <property type="term" value="C:cell outer membrane"/>
    <property type="evidence" value="ECO:0007669"/>
    <property type="project" value="UniProtKB-SubCell"/>
</dbReference>
<keyword evidence="6" id="KW-0812">Transmembrane</keyword>
<keyword evidence="2" id="KW-0406">Ion transport</keyword>
<name>A0A2U2PN91_9SPHI</name>
<dbReference type="Gene3D" id="3.55.50.30">
    <property type="match status" value="1"/>
</dbReference>
<keyword evidence="3" id="KW-0408">Iron</keyword>
<evidence type="ECO:0000259" key="8">
    <source>
        <dbReference type="SMART" id="SM00965"/>
    </source>
</evidence>
<evidence type="ECO:0000313" key="10">
    <source>
        <dbReference type="Proteomes" id="UP000245647"/>
    </source>
</evidence>
<evidence type="ECO:0000256" key="6">
    <source>
        <dbReference type="PROSITE-ProRule" id="PRU01360"/>
    </source>
</evidence>
<dbReference type="EMBL" id="QEAS01000001">
    <property type="protein sequence ID" value="PWG82752.1"/>
    <property type="molecule type" value="Genomic_DNA"/>
</dbReference>
<dbReference type="SUPFAM" id="SSF56935">
    <property type="entry name" value="Porins"/>
    <property type="match status" value="1"/>
</dbReference>
<dbReference type="InterPro" id="IPR008969">
    <property type="entry name" value="CarboxyPept-like_regulatory"/>
</dbReference>
<sequence length="1139" mass="128109">MYKIFTVNICTPFGYVKKFLLIMKLIFFMTLLAFMQVSGAVVAQKITFRAREASLKEVFNEINRQTEYNVFWSPKLLRNGIRVTANFKDASLEEVLQKALKDLPLSYTVEGKNVIIREAVNSGESFPKQDIPIKGTVKDEKGDALPGVSIKVKGTVTGKVTDTNGKFILSVPGPESVLEISFVGFISQQIPVGNKTTFEIILKEQISTLEEVAVVAFGTQKKSSMVSSIETINPKELKVPSSNLTTSLAGRLSGVIAYQRSGEPGRDNADFFIRGVTTFGYKQDPLILIDGIETTTTELARLQPDDIAAFSILKDATATALYGARGANGVIQVTTKQGTVGEAQVSVRLESSFSSNTKNIEFADPVTFMNLANEATITRNPLAPLAYPREKIANTVPGADPLLYPANDWRKLLIKDVTNNQRLNFNIAGGGQVARYYIAGTANQDKGNLNVDKVNNFNNNIDLKSYQLRSNININLSKTTEAIVRVSGSFDDYRGPIDGGEEMYKKIVRSNPVAFPAFYPAGLMPGTKHILFGNATRANGTGANYINPYADMVRGYKDYSKSLMYAQFEMKQDLKFLLPGLNIRGMFNTSRYSYFDVRRFYNPYYYTMGYYDPGSKVYTLSLLNEKDNPTEYLNYDEGGKDINTTTYLESSVLYSNQFSKVHDVSGMVVYQRREQLYANQGSLQKSLPYRNQGLSGRFTYGYDSRYLFEFNFGYNGSERFYKSERYGFFPAVGAGWVVSNEKFWEGMRNVVSNLKLRATYGLVGNDAIGDENDRFFYLSDVNMNDGSKGYSFGENYAQSSNGVGIYRYDNKDISWETATKTNIGLELGLFRDINFQADFFTERRKNILMDRNIPADAGLAATVRANVGEAKAYGVDMSLDYNKSLSKNMWVQARGNFTYAHSEFLKYEEPAYNEKYKSHVGQSLKQIYGLIAERMFVDEYEVSNSPKQNYGEYKAGDIKYRDVNNDGQITDLDKVPIGYPTVPEIVYGFGFSYGYKNFDFSAFFQGSARSSFWLDASNTSPFQNDVALLKAYADSHWSEENRDIYAIWPRLSTAYSGNNFYNYSTWFMRNGAFLRMKTIELGYKLPSGLMNRFRMSSARIYVTGNNLFLLSGFKLWDIEMGGNGLGYPIQKVINMGVQV</sequence>
<dbReference type="Pfam" id="PF13715">
    <property type="entry name" value="CarbopepD_reg_2"/>
    <property type="match status" value="1"/>
</dbReference>
<dbReference type="GO" id="GO:0006826">
    <property type="term" value="P:iron ion transport"/>
    <property type="evidence" value="ECO:0007669"/>
    <property type="project" value="UniProtKB-KW"/>
</dbReference>
<keyword evidence="5 6" id="KW-0998">Cell outer membrane</keyword>
<evidence type="ECO:0000256" key="7">
    <source>
        <dbReference type="RuleBase" id="RU003357"/>
    </source>
</evidence>
<keyword evidence="6" id="KW-1134">Transmembrane beta strand</keyword>
<dbReference type="InterPro" id="IPR037066">
    <property type="entry name" value="Plug_dom_sf"/>
</dbReference>
<dbReference type="InterPro" id="IPR023996">
    <property type="entry name" value="TonB-dep_OMP_SusC/RagA"/>
</dbReference>
<dbReference type="InterPro" id="IPR039426">
    <property type="entry name" value="TonB-dep_rcpt-like"/>
</dbReference>
<evidence type="ECO:0000256" key="2">
    <source>
        <dbReference type="ARBA" id="ARBA00022496"/>
    </source>
</evidence>
<dbReference type="NCBIfam" id="TIGR04057">
    <property type="entry name" value="SusC_RagA_signa"/>
    <property type="match status" value="1"/>
</dbReference>
<dbReference type="Gene3D" id="2.60.40.1120">
    <property type="entry name" value="Carboxypeptidase-like, regulatory domain"/>
    <property type="match status" value="1"/>
</dbReference>
<comment type="subcellular location">
    <subcellularLocation>
        <location evidence="6">Cell outer membrane</location>
        <topology evidence="6">Multi-pass membrane protein</topology>
    </subcellularLocation>
</comment>
<keyword evidence="4 6" id="KW-0472">Membrane</keyword>
<keyword evidence="2" id="KW-0410">Iron transport</keyword>